<keyword evidence="2 5" id="KW-0812">Transmembrane</keyword>
<evidence type="ECO:0000256" key="2">
    <source>
        <dbReference type="ARBA" id="ARBA00022692"/>
    </source>
</evidence>
<evidence type="ECO:0000256" key="1">
    <source>
        <dbReference type="ARBA" id="ARBA00004141"/>
    </source>
</evidence>
<comment type="subcellular location">
    <subcellularLocation>
        <location evidence="1">Membrane</location>
        <topology evidence="1">Multi-pass membrane protein</topology>
    </subcellularLocation>
</comment>
<evidence type="ECO:0000313" key="7">
    <source>
        <dbReference type="EMBL" id="PKK79909.1"/>
    </source>
</evidence>
<keyword evidence="3 5" id="KW-1133">Transmembrane helix</keyword>
<dbReference type="VEuPathDB" id="FungiDB:RhiirA1_541480"/>
<feature type="transmembrane region" description="Helical" evidence="5">
    <location>
        <begin position="100"/>
        <end position="125"/>
    </location>
</feature>
<evidence type="ECO:0000256" key="4">
    <source>
        <dbReference type="ARBA" id="ARBA00023136"/>
    </source>
</evidence>
<dbReference type="AlphaFoldDB" id="A0A2N1P196"/>
<feature type="domain" description="Ion transport" evidence="6">
    <location>
        <begin position="29"/>
        <end position="132"/>
    </location>
</feature>
<reference evidence="7 8" key="1">
    <citation type="submission" date="2016-04" db="EMBL/GenBank/DDBJ databases">
        <title>Genome analyses suggest a sexual origin of heterokaryosis in a supposedly ancient asexual fungus.</title>
        <authorList>
            <person name="Ropars J."/>
            <person name="Sedzielewska K."/>
            <person name="Noel J."/>
            <person name="Charron P."/>
            <person name="Farinelli L."/>
            <person name="Marton T."/>
            <person name="Kruger M."/>
            <person name="Pelin A."/>
            <person name="Brachmann A."/>
            <person name="Corradi N."/>
        </authorList>
    </citation>
    <scope>NUCLEOTIDE SEQUENCE [LARGE SCALE GENOMIC DNA]</scope>
    <source>
        <strain evidence="7 8">C2</strain>
    </source>
</reference>
<evidence type="ECO:0000313" key="8">
    <source>
        <dbReference type="Proteomes" id="UP000233469"/>
    </source>
</evidence>
<gene>
    <name evidence="7" type="ORF">RhiirC2_768633</name>
</gene>
<dbReference type="VEuPathDB" id="FungiDB:RhiirFUN_007057"/>
<keyword evidence="4 5" id="KW-0472">Membrane</keyword>
<sequence>MEFIRVIESFGIYFAIIIGVAKKINSINDDNDPQNLATKYDFVNPDGTITNATTIIQDPDSNTNLFNWFPTSLLAVYNLLTGDSGSLSSFTYREHSIMTILLVTFTFFTVIYLMNLFIGLLNLAIDDFNKKEEFLLQKAQIIISALNDTS</sequence>
<evidence type="ECO:0000256" key="5">
    <source>
        <dbReference type="SAM" id="Phobius"/>
    </source>
</evidence>
<dbReference type="GO" id="GO:0005216">
    <property type="term" value="F:monoatomic ion channel activity"/>
    <property type="evidence" value="ECO:0007669"/>
    <property type="project" value="InterPro"/>
</dbReference>
<organism evidence="7 8">
    <name type="scientific">Rhizophagus irregularis</name>
    <dbReference type="NCBI Taxonomy" id="588596"/>
    <lineage>
        <taxon>Eukaryota</taxon>
        <taxon>Fungi</taxon>
        <taxon>Fungi incertae sedis</taxon>
        <taxon>Mucoromycota</taxon>
        <taxon>Glomeromycotina</taxon>
        <taxon>Glomeromycetes</taxon>
        <taxon>Glomerales</taxon>
        <taxon>Glomeraceae</taxon>
        <taxon>Rhizophagus</taxon>
    </lineage>
</organism>
<evidence type="ECO:0000256" key="3">
    <source>
        <dbReference type="ARBA" id="ARBA00022989"/>
    </source>
</evidence>
<evidence type="ECO:0000259" key="6">
    <source>
        <dbReference type="Pfam" id="PF00520"/>
    </source>
</evidence>
<dbReference type="InterPro" id="IPR005821">
    <property type="entry name" value="Ion_trans_dom"/>
</dbReference>
<dbReference type="GO" id="GO:0016020">
    <property type="term" value="C:membrane"/>
    <property type="evidence" value="ECO:0007669"/>
    <property type="project" value="UniProtKB-SubCell"/>
</dbReference>
<reference evidence="7 8" key="2">
    <citation type="submission" date="2017-10" db="EMBL/GenBank/DDBJ databases">
        <title>Extensive intraspecific genome diversity in a model arbuscular mycorrhizal fungus.</title>
        <authorList>
            <person name="Chen E.C.H."/>
            <person name="Morin E."/>
            <person name="Baudet D."/>
            <person name="Noel J."/>
            <person name="Ndikumana S."/>
            <person name="Charron P."/>
            <person name="St-Onge C."/>
            <person name="Giorgi J."/>
            <person name="Grigoriev I.V."/>
            <person name="Roux C."/>
            <person name="Martin F.M."/>
            <person name="Corradi N."/>
        </authorList>
    </citation>
    <scope>NUCLEOTIDE SEQUENCE [LARGE SCALE GENOMIC DNA]</scope>
    <source>
        <strain evidence="7 8">C2</strain>
    </source>
</reference>
<comment type="caution">
    <text evidence="7">The sequence shown here is derived from an EMBL/GenBank/DDBJ whole genome shotgun (WGS) entry which is preliminary data.</text>
</comment>
<dbReference type="Pfam" id="PF00520">
    <property type="entry name" value="Ion_trans"/>
    <property type="match status" value="1"/>
</dbReference>
<name>A0A2N1P196_9GLOM</name>
<dbReference type="VEuPathDB" id="FungiDB:FUN_004918"/>
<protein>
    <recommendedName>
        <fullName evidence="6">Ion transport domain-containing protein</fullName>
    </recommendedName>
</protein>
<proteinExistence type="predicted"/>
<dbReference type="Proteomes" id="UP000233469">
    <property type="component" value="Unassembled WGS sequence"/>
</dbReference>
<dbReference type="EMBL" id="LLXL01000028">
    <property type="protein sequence ID" value="PKK79909.1"/>
    <property type="molecule type" value="Genomic_DNA"/>
</dbReference>
<accession>A0A2N1P196</accession>
<dbReference type="Gene3D" id="1.10.287.70">
    <property type="match status" value="1"/>
</dbReference>